<dbReference type="InParanoid" id="A0A1Y1UM92"/>
<evidence type="ECO:0008006" key="4">
    <source>
        <dbReference type="Google" id="ProtNLM"/>
    </source>
</evidence>
<dbReference type="Proteomes" id="UP000193218">
    <property type="component" value="Unassembled WGS sequence"/>
</dbReference>
<name>A0A1Y1UM92_9TREE</name>
<gene>
    <name evidence="2" type="ORF">BD324DRAFT_369359</name>
</gene>
<organism evidence="2 3">
    <name type="scientific">Kockovaella imperatae</name>
    <dbReference type="NCBI Taxonomy" id="4999"/>
    <lineage>
        <taxon>Eukaryota</taxon>
        <taxon>Fungi</taxon>
        <taxon>Dikarya</taxon>
        <taxon>Basidiomycota</taxon>
        <taxon>Agaricomycotina</taxon>
        <taxon>Tremellomycetes</taxon>
        <taxon>Tremellales</taxon>
        <taxon>Cuniculitremaceae</taxon>
        <taxon>Kockovaella</taxon>
    </lineage>
</organism>
<dbReference type="AlphaFoldDB" id="A0A1Y1UM92"/>
<comment type="caution">
    <text evidence="2">The sequence shown here is derived from an EMBL/GenBank/DDBJ whole genome shotgun (WGS) entry which is preliminary data.</text>
</comment>
<dbReference type="RefSeq" id="XP_021872536.1">
    <property type="nucleotide sequence ID" value="XM_022012604.1"/>
</dbReference>
<dbReference type="EMBL" id="NBSH01000004">
    <property type="protein sequence ID" value="ORX38614.1"/>
    <property type="molecule type" value="Genomic_DNA"/>
</dbReference>
<dbReference type="PANTHER" id="PTHR34066:SF1">
    <property type="entry name" value="DUF1764 FAMILY PROTEIN"/>
    <property type="match status" value="1"/>
</dbReference>
<sequence>MWDEENHTICPGYLEHLDLTDDQPKYHLLKFLHTFCTSPPLDDQTIGIPFIMPKSTDKGKQKASSGPPQTSSSIDEIFASSSTSSRVSPGNTTAGRASRTVDASGSSKTGTILTGSETSKKKKKKQLKKVDGKGGADGHGTGSESSSAVKMAELADSSKVETVVDPSSVVKEANTMEKQGKKKRSQAATEEDEVFRDSRGTRRKTEEGFLIYKEAELGIDPEAGGTPLCPFDCDCCF</sequence>
<feature type="region of interest" description="Disordered" evidence="1">
    <location>
        <begin position="47"/>
        <end position="201"/>
    </location>
</feature>
<proteinExistence type="predicted"/>
<dbReference type="PANTHER" id="PTHR34066">
    <property type="entry name" value="GROWTH FACTOR 2"/>
    <property type="match status" value="1"/>
</dbReference>
<dbReference type="GeneID" id="33554412"/>
<dbReference type="OrthoDB" id="20835at2759"/>
<evidence type="ECO:0000313" key="2">
    <source>
        <dbReference type="EMBL" id="ORX38614.1"/>
    </source>
</evidence>
<reference evidence="2 3" key="1">
    <citation type="submission" date="2017-03" db="EMBL/GenBank/DDBJ databases">
        <title>Widespread Adenine N6-methylation of Active Genes in Fungi.</title>
        <authorList>
            <consortium name="DOE Joint Genome Institute"/>
            <person name="Mondo S.J."/>
            <person name="Dannebaum R.O."/>
            <person name="Kuo R.C."/>
            <person name="Louie K.B."/>
            <person name="Bewick A.J."/>
            <person name="Labutti K."/>
            <person name="Haridas S."/>
            <person name="Kuo A."/>
            <person name="Salamov A."/>
            <person name="Ahrendt S.R."/>
            <person name="Lau R."/>
            <person name="Bowen B.P."/>
            <person name="Lipzen A."/>
            <person name="Sullivan W."/>
            <person name="Andreopoulos W.B."/>
            <person name="Clum A."/>
            <person name="Lindquist E."/>
            <person name="Daum C."/>
            <person name="Northen T.R."/>
            <person name="Ramamoorthy G."/>
            <person name="Schmitz R.J."/>
            <person name="Gryganskyi A."/>
            <person name="Culley D."/>
            <person name="Magnuson J."/>
            <person name="James T.Y."/>
            <person name="O'Malley M.A."/>
            <person name="Stajich J.E."/>
            <person name="Spatafora J.W."/>
            <person name="Visel A."/>
            <person name="Grigoriev I.V."/>
        </authorList>
    </citation>
    <scope>NUCLEOTIDE SEQUENCE [LARGE SCALE GENOMIC DNA]</scope>
    <source>
        <strain evidence="2 3">NRRL Y-17943</strain>
    </source>
</reference>
<accession>A0A1Y1UM92</accession>
<feature type="compositionally biased region" description="Low complexity" evidence="1">
    <location>
        <begin position="71"/>
        <end position="85"/>
    </location>
</feature>
<protein>
    <recommendedName>
        <fullName evidence="4">DUF1764-domain-containing protein</fullName>
    </recommendedName>
</protein>
<dbReference type="Pfam" id="PF08576">
    <property type="entry name" value="DUF1764"/>
    <property type="match status" value="1"/>
</dbReference>
<feature type="compositionally biased region" description="Polar residues" evidence="1">
    <location>
        <begin position="86"/>
        <end position="117"/>
    </location>
</feature>
<dbReference type="InterPro" id="IPR013885">
    <property type="entry name" value="DUF1764_euk"/>
</dbReference>
<evidence type="ECO:0000313" key="3">
    <source>
        <dbReference type="Proteomes" id="UP000193218"/>
    </source>
</evidence>
<keyword evidence="3" id="KW-1185">Reference proteome</keyword>
<evidence type="ECO:0000256" key="1">
    <source>
        <dbReference type="SAM" id="MobiDB-lite"/>
    </source>
</evidence>